<dbReference type="Gene3D" id="1.25.40.10">
    <property type="entry name" value="Tetratricopeptide repeat domain"/>
    <property type="match status" value="1"/>
</dbReference>
<dbReference type="AlphaFoldDB" id="A0AB40CX37"/>
<organism evidence="5 6">
    <name type="scientific">Dioscorea cayennensis subsp. rotundata</name>
    <name type="common">White Guinea yam</name>
    <name type="synonym">Dioscorea rotundata</name>
    <dbReference type="NCBI Taxonomy" id="55577"/>
    <lineage>
        <taxon>Eukaryota</taxon>
        <taxon>Viridiplantae</taxon>
        <taxon>Streptophyta</taxon>
        <taxon>Embryophyta</taxon>
        <taxon>Tracheophyta</taxon>
        <taxon>Spermatophyta</taxon>
        <taxon>Magnoliopsida</taxon>
        <taxon>Liliopsida</taxon>
        <taxon>Dioscoreales</taxon>
        <taxon>Dioscoreaceae</taxon>
        <taxon>Dioscorea</taxon>
    </lineage>
</organism>
<dbReference type="PROSITE" id="PS51375">
    <property type="entry name" value="PPR"/>
    <property type="match status" value="4"/>
</dbReference>
<feature type="compositionally biased region" description="Low complexity" evidence="4">
    <location>
        <begin position="57"/>
        <end position="74"/>
    </location>
</feature>
<dbReference type="RefSeq" id="XP_039143942.1">
    <property type="nucleotide sequence ID" value="XM_039288008.1"/>
</dbReference>
<feature type="region of interest" description="Disordered" evidence="4">
    <location>
        <begin position="49"/>
        <end position="75"/>
    </location>
</feature>
<comment type="similarity">
    <text evidence="1">Belongs to the PPR family. P subfamily.</text>
</comment>
<gene>
    <name evidence="6" type="primary">LOC120281074</name>
</gene>
<protein>
    <submittedName>
        <fullName evidence="6">Pentatricopeptide repeat-containing protein At1g62914, mitochondrial-like</fullName>
    </submittedName>
</protein>
<keyword evidence="5" id="KW-1185">Reference proteome</keyword>
<feature type="repeat" description="PPR" evidence="3">
    <location>
        <begin position="158"/>
        <end position="192"/>
    </location>
</feature>
<evidence type="ECO:0000256" key="4">
    <source>
        <dbReference type="SAM" id="MobiDB-lite"/>
    </source>
</evidence>
<proteinExistence type="inferred from homology"/>
<reference evidence="6" key="1">
    <citation type="submission" date="2025-08" db="UniProtKB">
        <authorList>
            <consortium name="RefSeq"/>
        </authorList>
    </citation>
    <scope>IDENTIFICATION</scope>
</reference>
<dbReference type="GeneID" id="120281074"/>
<dbReference type="InterPro" id="IPR011990">
    <property type="entry name" value="TPR-like_helical_dom_sf"/>
</dbReference>
<name>A0AB40CX37_DIOCR</name>
<evidence type="ECO:0000256" key="1">
    <source>
        <dbReference type="ARBA" id="ARBA00007626"/>
    </source>
</evidence>
<feature type="repeat" description="PPR" evidence="3">
    <location>
        <begin position="123"/>
        <end position="157"/>
    </location>
</feature>
<feature type="repeat" description="PPR" evidence="3">
    <location>
        <begin position="88"/>
        <end position="122"/>
    </location>
</feature>
<dbReference type="Proteomes" id="UP001515500">
    <property type="component" value="Chromosome 17"/>
</dbReference>
<dbReference type="PANTHER" id="PTHR47941">
    <property type="entry name" value="PENTATRICOPEPTIDE REPEAT-CONTAINING PROTEIN 3, MITOCHONDRIAL"/>
    <property type="match status" value="1"/>
</dbReference>
<evidence type="ECO:0000313" key="6">
    <source>
        <dbReference type="RefSeq" id="XP_039143942.1"/>
    </source>
</evidence>
<evidence type="ECO:0000256" key="3">
    <source>
        <dbReference type="PROSITE-ProRule" id="PRU00708"/>
    </source>
</evidence>
<accession>A0AB40CX37</accession>
<dbReference type="NCBIfam" id="TIGR00756">
    <property type="entry name" value="PPR"/>
    <property type="match status" value="3"/>
</dbReference>
<evidence type="ECO:0000313" key="5">
    <source>
        <dbReference type="Proteomes" id="UP001515500"/>
    </source>
</evidence>
<keyword evidence="2" id="KW-0677">Repeat</keyword>
<dbReference type="InterPro" id="IPR002885">
    <property type="entry name" value="PPR_rpt"/>
</dbReference>
<feature type="repeat" description="PPR" evidence="3">
    <location>
        <begin position="193"/>
        <end position="227"/>
    </location>
</feature>
<evidence type="ECO:0000256" key="2">
    <source>
        <dbReference type="ARBA" id="ARBA00022737"/>
    </source>
</evidence>
<dbReference type="Pfam" id="PF13041">
    <property type="entry name" value="PPR_2"/>
    <property type="match status" value="2"/>
</dbReference>
<sequence length="244" mass="26599">MLGLKVNFGASKSRLCRSPPVCRRCPALFADHSCLARAVPSPIQPGSCAGHLSPRKTASAPSSPPESSTTLLPSYFPAPPTQSPTPLSISSFNLVLSSLIRARRFSSALSLYCSMRRYGVPPDLVTLNILVNCHVECGRTDLALKVFDEIPYWSFSPNVISCNTLIKGFYRDGRIEDALRVLCGMRLNGPSPDSRTYSILIDHVCQHSNASMGLCLIQEMLWIGLVPSAVAYNCVLAGLRRESR</sequence>